<name>A0A0S3QYP3_PHAAN</name>
<reference evidence="1 2" key="1">
    <citation type="journal article" date="2015" name="Sci. Rep.">
        <title>The power of single molecule real-time sequencing technology in the de novo assembly of a eukaryotic genome.</title>
        <authorList>
            <person name="Sakai H."/>
            <person name="Naito K."/>
            <person name="Ogiso-Tanaka E."/>
            <person name="Takahashi Y."/>
            <person name="Iseki K."/>
            <person name="Muto C."/>
            <person name="Satou K."/>
            <person name="Teruya K."/>
            <person name="Shiroma A."/>
            <person name="Shimoji M."/>
            <person name="Hirano T."/>
            <person name="Itoh T."/>
            <person name="Kaga A."/>
            <person name="Tomooka N."/>
        </authorList>
    </citation>
    <scope>NUCLEOTIDE SEQUENCE [LARGE SCALE GENOMIC DNA]</scope>
    <source>
        <strain evidence="2">cv. Shumari</strain>
    </source>
</reference>
<gene>
    <name evidence="1" type="primary">Vigan.01G090400</name>
    <name evidence="1" type="ORF">VIGAN_01090400</name>
</gene>
<accession>A0A0S3QYP3</accession>
<protein>
    <submittedName>
        <fullName evidence="1">Uncharacterized protein</fullName>
    </submittedName>
</protein>
<sequence>MLKPSPTHTATPPSFIFSSFFLQASSSNSSFCAPITCLCQPLCFLRSLQAVLPRPLHLRSRREPPRPDRIVLTRTNRSRCVRARLRHRRRTRQTVSSRANPR</sequence>
<dbReference type="AlphaFoldDB" id="A0A0S3QYP3"/>
<evidence type="ECO:0000313" key="1">
    <source>
        <dbReference type="EMBL" id="BAT73424.1"/>
    </source>
</evidence>
<proteinExistence type="predicted"/>
<evidence type="ECO:0000313" key="2">
    <source>
        <dbReference type="Proteomes" id="UP000291084"/>
    </source>
</evidence>
<dbReference type="EMBL" id="AP015034">
    <property type="protein sequence ID" value="BAT73424.1"/>
    <property type="molecule type" value="Genomic_DNA"/>
</dbReference>
<dbReference type="Proteomes" id="UP000291084">
    <property type="component" value="Chromosome 1"/>
</dbReference>
<keyword evidence="2" id="KW-1185">Reference proteome</keyword>
<organism evidence="1 2">
    <name type="scientific">Vigna angularis var. angularis</name>
    <dbReference type="NCBI Taxonomy" id="157739"/>
    <lineage>
        <taxon>Eukaryota</taxon>
        <taxon>Viridiplantae</taxon>
        <taxon>Streptophyta</taxon>
        <taxon>Embryophyta</taxon>
        <taxon>Tracheophyta</taxon>
        <taxon>Spermatophyta</taxon>
        <taxon>Magnoliopsida</taxon>
        <taxon>eudicotyledons</taxon>
        <taxon>Gunneridae</taxon>
        <taxon>Pentapetalae</taxon>
        <taxon>rosids</taxon>
        <taxon>fabids</taxon>
        <taxon>Fabales</taxon>
        <taxon>Fabaceae</taxon>
        <taxon>Papilionoideae</taxon>
        <taxon>50 kb inversion clade</taxon>
        <taxon>NPAAA clade</taxon>
        <taxon>indigoferoid/millettioid clade</taxon>
        <taxon>Phaseoleae</taxon>
        <taxon>Vigna</taxon>
    </lineage>
</organism>